<feature type="transmembrane region" description="Helical" evidence="1">
    <location>
        <begin position="38"/>
        <end position="63"/>
    </location>
</feature>
<evidence type="ECO:0000313" key="2">
    <source>
        <dbReference type="EMBL" id="RAW63040.1"/>
    </source>
</evidence>
<reference evidence="2 3" key="1">
    <citation type="submission" date="2018-02" db="EMBL/GenBank/DDBJ databases">
        <title>Complete genome sequencing of Faecalibacterium prausnitzii strains isolated from the human gut.</title>
        <authorList>
            <person name="Fitzgerald B.C."/>
            <person name="Shkoporov A.N."/>
            <person name="Ross P.R."/>
            <person name="Hill C."/>
        </authorList>
    </citation>
    <scope>NUCLEOTIDE SEQUENCE [LARGE SCALE GENOMIC DNA]</scope>
    <source>
        <strain evidence="2 3">APC924/119</strain>
    </source>
</reference>
<dbReference type="Proteomes" id="UP000250550">
    <property type="component" value="Unassembled WGS sequence"/>
</dbReference>
<dbReference type="InterPro" id="IPR006938">
    <property type="entry name" value="DUF624"/>
</dbReference>
<feature type="transmembrane region" description="Helical" evidence="1">
    <location>
        <begin position="143"/>
        <end position="166"/>
    </location>
</feature>
<dbReference type="EMBL" id="PRLF01000031">
    <property type="protein sequence ID" value="RAW63040.1"/>
    <property type="molecule type" value="Genomic_DNA"/>
</dbReference>
<dbReference type="Pfam" id="PF04854">
    <property type="entry name" value="DUF624"/>
    <property type="match status" value="1"/>
</dbReference>
<keyword evidence="1" id="KW-1133">Transmembrane helix</keyword>
<feature type="transmembrane region" description="Helical" evidence="1">
    <location>
        <begin position="69"/>
        <end position="87"/>
    </location>
</feature>
<proteinExistence type="predicted"/>
<feature type="transmembrane region" description="Helical" evidence="1">
    <location>
        <begin position="218"/>
        <end position="239"/>
    </location>
</feature>
<feature type="transmembrane region" description="Helical" evidence="1">
    <location>
        <begin position="187"/>
        <end position="212"/>
    </location>
</feature>
<sequence length="255" mass="28670">MMFEQNFMPEGAEINPDTPRKKGLARLFEILSRDLDGIFLSGALAMLVCVPAAILAGIALWLGSLPLCLLAAVAAGWLVGPALTGLYDTILRALRDEPGFWWHTYKRAWKQNFRSSLVPGIVFTVLWALLAWSAFVLPQMTEISLSFALILLLDAVLLLTLGNYFWMQNALFYGSIFQKSSNCIRMFFGFLPQTALSAIVQVGYWLLIAFLIPRCAFMFLLTGLWVPSLLAAFSVYSTMEKNLHLEERIQDIKNY</sequence>
<organism evidence="2 3">
    <name type="scientific">Faecalibacterium prausnitzii</name>
    <dbReference type="NCBI Taxonomy" id="853"/>
    <lineage>
        <taxon>Bacteria</taxon>
        <taxon>Bacillati</taxon>
        <taxon>Bacillota</taxon>
        <taxon>Clostridia</taxon>
        <taxon>Eubacteriales</taxon>
        <taxon>Oscillospiraceae</taxon>
        <taxon>Faecalibacterium</taxon>
    </lineage>
</organism>
<feature type="transmembrane region" description="Helical" evidence="1">
    <location>
        <begin position="116"/>
        <end position="137"/>
    </location>
</feature>
<name>A0A329UPI3_9FIRM</name>
<keyword evidence="1" id="KW-0812">Transmembrane</keyword>
<evidence type="ECO:0000256" key="1">
    <source>
        <dbReference type="SAM" id="Phobius"/>
    </source>
</evidence>
<gene>
    <name evidence="2" type="ORF">C4N21_13845</name>
</gene>
<comment type="caution">
    <text evidence="2">The sequence shown here is derived from an EMBL/GenBank/DDBJ whole genome shotgun (WGS) entry which is preliminary data.</text>
</comment>
<evidence type="ECO:0000313" key="3">
    <source>
        <dbReference type="Proteomes" id="UP000250550"/>
    </source>
</evidence>
<evidence type="ECO:0008006" key="4">
    <source>
        <dbReference type="Google" id="ProtNLM"/>
    </source>
</evidence>
<protein>
    <recommendedName>
        <fullName evidence="4">DUF624 domain-containing protein</fullName>
    </recommendedName>
</protein>
<accession>A0A329UPI3</accession>
<keyword evidence="1" id="KW-0472">Membrane</keyword>
<dbReference type="AlphaFoldDB" id="A0A329UPI3"/>
<dbReference type="RefSeq" id="WP_112122126.1">
    <property type="nucleotide sequence ID" value="NZ_JBMYGM010000001.1"/>
</dbReference>